<dbReference type="RefSeq" id="WP_346759302.1">
    <property type="nucleotide sequence ID" value="NZ_JAUJEB010000004.1"/>
</dbReference>
<evidence type="ECO:0000313" key="3">
    <source>
        <dbReference type="Proteomes" id="UP001172083"/>
    </source>
</evidence>
<name>A0ABT8LCD5_9BACT</name>
<feature type="region of interest" description="Disordered" evidence="1">
    <location>
        <begin position="27"/>
        <end position="59"/>
    </location>
</feature>
<accession>A0ABT8LCD5</accession>
<protein>
    <recommendedName>
        <fullName evidence="4">DNA polymerase III psi subunit</fullName>
    </recommendedName>
</protein>
<dbReference type="Proteomes" id="UP001172083">
    <property type="component" value="Unassembled WGS sequence"/>
</dbReference>
<proteinExistence type="predicted"/>
<sequence>MSKDYTFLPNLIQEDLYYIESESTHTSTEKSPLIQTDNKETHTETAPEVMPGKAENTEAEGLRIDFKGENLKNILVLIEEPNGSYLKSEDEAFLEKVLKAVDINLIDIAIVNYSSLSEEQARKIEAVPHWLCLGFMEALPAPWATLATERYQTIQHDENKILWGHPLKSIAGDKDMKVRLWQQLKLLFNK</sequence>
<evidence type="ECO:0000313" key="2">
    <source>
        <dbReference type="EMBL" id="MDN5213963.1"/>
    </source>
</evidence>
<organism evidence="2 3">
    <name type="scientific">Agaribacillus aureus</name>
    <dbReference type="NCBI Taxonomy" id="3051825"/>
    <lineage>
        <taxon>Bacteria</taxon>
        <taxon>Pseudomonadati</taxon>
        <taxon>Bacteroidota</taxon>
        <taxon>Cytophagia</taxon>
        <taxon>Cytophagales</taxon>
        <taxon>Splendidivirgaceae</taxon>
        <taxon>Agaribacillus</taxon>
    </lineage>
</organism>
<evidence type="ECO:0000256" key="1">
    <source>
        <dbReference type="SAM" id="MobiDB-lite"/>
    </source>
</evidence>
<comment type="caution">
    <text evidence="2">The sequence shown here is derived from an EMBL/GenBank/DDBJ whole genome shotgun (WGS) entry which is preliminary data.</text>
</comment>
<evidence type="ECO:0008006" key="4">
    <source>
        <dbReference type="Google" id="ProtNLM"/>
    </source>
</evidence>
<keyword evidence="3" id="KW-1185">Reference proteome</keyword>
<dbReference type="EMBL" id="JAUJEB010000004">
    <property type="protein sequence ID" value="MDN5213963.1"/>
    <property type="molecule type" value="Genomic_DNA"/>
</dbReference>
<reference evidence="2" key="1">
    <citation type="submission" date="2023-06" db="EMBL/GenBank/DDBJ databases">
        <title>Genomic of Agaribacillus aureum.</title>
        <authorList>
            <person name="Wang G."/>
        </authorList>
    </citation>
    <scope>NUCLEOTIDE SEQUENCE</scope>
    <source>
        <strain evidence="2">BMA12</strain>
    </source>
</reference>
<gene>
    <name evidence="2" type="ORF">QQ020_17945</name>
</gene>